<dbReference type="Pfam" id="PF08241">
    <property type="entry name" value="Methyltransf_11"/>
    <property type="match status" value="1"/>
</dbReference>
<keyword evidence="4" id="KW-1185">Reference proteome</keyword>
<reference evidence="3 4" key="1">
    <citation type="submission" date="2017-07" db="EMBL/GenBank/DDBJ databases">
        <title>Draft whole genome sequences of clinical Proprionibacteriaceae strains.</title>
        <authorList>
            <person name="Bernier A.-M."/>
            <person name="Bernard K."/>
            <person name="Domingo M.-C."/>
        </authorList>
    </citation>
    <scope>NUCLEOTIDE SEQUENCE [LARGE SCALE GENOMIC DNA]</scope>
    <source>
        <strain evidence="3 4">NML 030167</strain>
    </source>
</reference>
<evidence type="ECO:0000259" key="2">
    <source>
        <dbReference type="Pfam" id="PF08241"/>
    </source>
</evidence>
<dbReference type="OrthoDB" id="3366024at2"/>
<dbReference type="GO" id="GO:0008757">
    <property type="term" value="F:S-adenosylmethionine-dependent methyltransferase activity"/>
    <property type="evidence" value="ECO:0007669"/>
    <property type="project" value="InterPro"/>
</dbReference>
<name>A0A255GGJ9_9ACTN</name>
<dbReference type="Gene3D" id="3.40.50.150">
    <property type="entry name" value="Vaccinia Virus protein VP39"/>
    <property type="match status" value="1"/>
</dbReference>
<keyword evidence="3" id="KW-0808">Transferase</keyword>
<dbReference type="RefSeq" id="WP_094361073.1">
    <property type="nucleotide sequence ID" value="NZ_NMVK01000037.1"/>
</dbReference>
<dbReference type="GO" id="GO:0032259">
    <property type="term" value="P:methylation"/>
    <property type="evidence" value="ECO:0007669"/>
    <property type="project" value="UniProtKB-KW"/>
</dbReference>
<keyword evidence="3" id="KW-0489">Methyltransferase</keyword>
<accession>A0A255GGJ9</accession>
<dbReference type="EMBL" id="NMVO01000012">
    <property type="protein sequence ID" value="OYO14711.1"/>
    <property type="molecule type" value="Genomic_DNA"/>
</dbReference>
<dbReference type="InterPro" id="IPR013216">
    <property type="entry name" value="Methyltransf_11"/>
</dbReference>
<accession>A0A4R6LYB8</accession>
<organism evidence="3 4">
    <name type="scientific">Enemella evansiae</name>
    <dbReference type="NCBI Taxonomy" id="2016499"/>
    <lineage>
        <taxon>Bacteria</taxon>
        <taxon>Bacillati</taxon>
        <taxon>Actinomycetota</taxon>
        <taxon>Actinomycetes</taxon>
        <taxon>Propionibacteriales</taxon>
        <taxon>Propionibacteriaceae</taxon>
        <taxon>Enemella</taxon>
    </lineage>
</organism>
<feature type="region of interest" description="Disordered" evidence="1">
    <location>
        <begin position="1"/>
        <end position="21"/>
    </location>
</feature>
<protein>
    <submittedName>
        <fullName evidence="3">SAM-dependent methyltransferase</fullName>
    </submittedName>
</protein>
<dbReference type="Proteomes" id="UP000215896">
    <property type="component" value="Unassembled WGS sequence"/>
</dbReference>
<gene>
    <name evidence="3" type="ORF">CGZ94_09105</name>
</gene>
<feature type="domain" description="Methyltransferase type 11" evidence="2">
    <location>
        <begin position="47"/>
        <end position="145"/>
    </location>
</feature>
<dbReference type="PANTHER" id="PTHR43861">
    <property type="entry name" value="TRANS-ACONITATE 2-METHYLTRANSFERASE-RELATED"/>
    <property type="match status" value="1"/>
</dbReference>
<comment type="caution">
    <text evidence="3">The sequence shown here is derived from an EMBL/GenBank/DDBJ whole genome shotgun (WGS) entry which is preliminary data.</text>
</comment>
<dbReference type="SUPFAM" id="SSF53335">
    <property type="entry name" value="S-adenosyl-L-methionine-dependent methyltransferases"/>
    <property type="match status" value="1"/>
</dbReference>
<evidence type="ECO:0000313" key="4">
    <source>
        <dbReference type="Proteomes" id="UP000215896"/>
    </source>
</evidence>
<sequence length="245" mass="25893">MSENQQTGRGAGRPTGQRRRSISQRWLVQLLTEQLDRHGAGTGLEVVDLGGGTGGLAAALAEAGHRVLVVDPSPDALAATARRTTEAGLGDRLRAVQGDTTTLAEVVPDGSADVVLCHLVLERTEDTAEALRSIAAAVASGGLLSVLITQRLPRMLKQAEAGNFAEASRLLGDEGLLDRGTLRELLTEAGWEPIAEHGIGVLSDQVPTTVAEGRSDELLELEAAASERPEFIETATRFHVLSRKE</sequence>
<evidence type="ECO:0000313" key="3">
    <source>
        <dbReference type="EMBL" id="OYO14711.1"/>
    </source>
</evidence>
<dbReference type="InterPro" id="IPR029063">
    <property type="entry name" value="SAM-dependent_MTases_sf"/>
</dbReference>
<evidence type="ECO:0000256" key="1">
    <source>
        <dbReference type="SAM" id="MobiDB-lite"/>
    </source>
</evidence>
<dbReference type="AlphaFoldDB" id="A0A255GGJ9"/>
<proteinExistence type="predicted"/>
<dbReference type="PANTHER" id="PTHR43861:SF1">
    <property type="entry name" value="TRANS-ACONITATE 2-METHYLTRANSFERASE"/>
    <property type="match status" value="1"/>
</dbReference>